<accession>A0A8J2BW12</accession>
<protein>
    <submittedName>
        <fullName evidence="1">Uncharacterized protein</fullName>
    </submittedName>
</protein>
<name>A0A8J2BW12_9BACT</name>
<keyword evidence="2" id="KW-1185">Reference proteome</keyword>
<sequence length="46" mass="5138">MEQKDLEEEKLYRAMGRLKRGVGAGSKTSSIARIPLRGTSLVLYDL</sequence>
<dbReference type="EMBL" id="CAJNOB010000070">
    <property type="protein sequence ID" value="CAF0705070.1"/>
    <property type="molecule type" value="Genomic_DNA"/>
</dbReference>
<dbReference type="AlphaFoldDB" id="A0A8J2BW12"/>
<proteinExistence type="predicted"/>
<gene>
    <name evidence="1" type="ORF">MPNT_80095</name>
</gene>
<organism evidence="1 2">
    <name type="scientific">Candidatus Methylacidithermus pantelleriae</name>
    <dbReference type="NCBI Taxonomy" id="2744239"/>
    <lineage>
        <taxon>Bacteria</taxon>
        <taxon>Pseudomonadati</taxon>
        <taxon>Verrucomicrobiota</taxon>
        <taxon>Methylacidiphilae</taxon>
        <taxon>Methylacidiphilales</taxon>
        <taxon>Methylacidiphilaceae</taxon>
        <taxon>Candidatus Methylacidithermus</taxon>
    </lineage>
</organism>
<comment type="caution">
    <text evidence="1">The sequence shown here is derived from an EMBL/GenBank/DDBJ whole genome shotgun (WGS) entry which is preliminary data.</text>
</comment>
<evidence type="ECO:0000313" key="1">
    <source>
        <dbReference type="EMBL" id="CAF0705070.1"/>
    </source>
</evidence>
<dbReference type="Proteomes" id="UP000663859">
    <property type="component" value="Unassembled WGS sequence"/>
</dbReference>
<evidence type="ECO:0000313" key="2">
    <source>
        <dbReference type="Proteomes" id="UP000663859"/>
    </source>
</evidence>
<reference evidence="1" key="1">
    <citation type="submission" date="2021-02" db="EMBL/GenBank/DDBJ databases">
        <authorList>
            <person name="Cremers G."/>
            <person name="Picone N."/>
        </authorList>
    </citation>
    <scope>NUCLEOTIDE SEQUENCE</scope>
    <source>
        <strain evidence="1">PQ17</strain>
    </source>
</reference>